<accession>A0ABT9CU20</accession>
<dbReference type="PANTHER" id="PTHR40940:SF1">
    <property type="entry name" value="PROTEIN BATD"/>
    <property type="match status" value="1"/>
</dbReference>
<gene>
    <name evidence="4" type="ORF">Q6A51_15680</name>
</gene>
<keyword evidence="1" id="KW-0812">Transmembrane</keyword>
<evidence type="ECO:0000313" key="5">
    <source>
        <dbReference type="Proteomes" id="UP001223016"/>
    </source>
</evidence>
<dbReference type="InterPro" id="IPR057699">
    <property type="entry name" value="DUF7939"/>
</dbReference>
<keyword evidence="5" id="KW-1185">Reference proteome</keyword>
<feature type="domain" description="DUF7939" evidence="3">
    <location>
        <begin position="454"/>
        <end position="531"/>
    </location>
</feature>
<keyword evidence="1" id="KW-0472">Membrane</keyword>
<dbReference type="Proteomes" id="UP001223016">
    <property type="component" value="Unassembled WGS sequence"/>
</dbReference>
<evidence type="ECO:0000256" key="1">
    <source>
        <dbReference type="SAM" id="Phobius"/>
    </source>
</evidence>
<feature type="signal peptide" evidence="2">
    <location>
        <begin position="1"/>
        <end position="22"/>
    </location>
</feature>
<dbReference type="Pfam" id="PF13584">
    <property type="entry name" value="BatD"/>
    <property type="match status" value="1"/>
</dbReference>
<evidence type="ECO:0000259" key="3">
    <source>
        <dbReference type="Pfam" id="PF25607"/>
    </source>
</evidence>
<feature type="chain" id="PRO_5047099738" evidence="2">
    <location>
        <begin position="23"/>
        <end position="549"/>
    </location>
</feature>
<feature type="transmembrane region" description="Helical" evidence="1">
    <location>
        <begin position="414"/>
        <end position="435"/>
    </location>
</feature>
<evidence type="ECO:0000313" key="4">
    <source>
        <dbReference type="EMBL" id="MDO7928232.1"/>
    </source>
</evidence>
<organism evidence="4 5">
    <name type="scientific">Pseudomonas serbiensis</name>
    <dbReference type="NCBI Taxonomy" id="3064350"/>
    <lineage>
        <taxon>Bacteria</taxon>
        <taxon>Pseudomonadati</taxon>
        <taxon>Pseudomonadota</taxon>
        <taxon>Gammaproteobacteria</taxon>
        <taxon>Pseudomonadales</taxon>
        <taxon>Pseudomonadaceae</taxon>
        <taxon>Pseudomonas</taxon>
    </lineage>
</organism>
<comment type="caution">
    <text evidence="4">The sequence shown here is derived from an EMBL/GenBank/DDBJ whole genome shotgun (WGS) entry which is preliminary data.</text>
</comment>
<protein>
    <submittedName>
        <fullName evidence="4">BatD family protein</fullName>
    </submittedName>
</protein>
<reference evidence="4 5" key="1">
    <citation type="submission" date="2023-07" db="EMBL/GenBank/DDBJ databases">
        <title>Identification of four novel Pseudomonas species associated with bacterial leaf spot of cucurbits.</title>
        <authorList>
            <person name="Fullem K.R."/>
        </authorList>
    </citation>
    <scope>NUCLEOTIDE SEQUENCE [LARGE SCALE GENOMIC DNA]</scope>
    <source>
        <strain evidence="4 5">KFB 138</strain>
    </source>
</reference>
<name>A0ABT9CU20_9PSED</name>
<dbReference type="EMBL" id="JAUQOO010000011">
    <property type="protein sequence ID" value="MDO7928232.1"/>
    <property type="molecule type" value="Genomic_DNA"/>
</dbReference>
<dbReference type="PANTHER" id="PTHR40940">
    <property type="entry name" value="PROTEIN BATD-RELATED"/>
    <property type="match status" value="1"/>
</dbReference>
<dbReference type="InterPro" id="IPR025738">
    <property type="entry name" value="BatD"/>
</dbReference>
<dbReference type="RefSeq" id="WP_304575214.1">
    <property type="nucleotide sequence ID" value="NZ_JAUQOO010000011.1"/>
</dbReference>
<proteinExistence type="predicted"/>
<dbReference type="Pfam" id="PF25607">
    <property type="entry name" value="DUF7939"/>
    <property type="match status" value="1"/>
</dbReference>
<evidence type="ECO:0000256" key="2">
    <source>
        <dbReference type="SAM" id="SignalP"/>
    </source>
</evidence>
<keyword evidence="1" id="KW-1133">Transmembrane helix</keyword>
<sequence>MSRVYTLLTGLILGLVVLSSQAAELIAKVDRTRLNSGETVELTLETTDVTLFGKPDLSPLDDSFDVRGTRQINRLTTLDGGNQATTRWIITLLPRQSGIVVIPSLQLGEMKSQPVSLQVMQSDTREQGSKLAPIFIEASLDQDSVYVQAQAVLTLRIYHSVSLFDDSSLSALQIAEARVDKLGDSRTYEKLINGVRHGVIETRYAIYPQQSGTLQVPALVFSATLVQTGLQNQEASPFGPQPGKLMRVSSARIPLNVKPKPADYPADVPWLPARSVTLEENWNPEPGNSQVGDSLTRTIILKAEGLSGSQLPPLPATQVAGLRHYPDQPQLGNLVSERGLIGTREEREALVPNRPGAIDLPTVDVTWWNTREDHLEHSSLPARTLQINNNPGLAVDTPVNNEQGGLTIIGPPVWPWQLSTLFFAFTTLVSLILWWRARGMPAVTRTVQTGPSPRTVLDDLKRACTANDPHATRQALDAWARQQPETLADMAARFVPLSDALDGLNGALYSETGKFWLGEELWRAIRTLPAAERIQDPTGDAGLPPLYPK</sequence>
<keyword evidence="2" id="KW-0732">Signal</keyword>